<name>A0ABX5Z6N0_9MICO</name>
<dbReference type="Gene3D" id="1.10.10.10">
    <property type="entry name" value="Winged helix-like DNA-binding domain superfamily/Winged helix DNA-binding domain"/>
    <property type="match status" value="1"/>
</dbReference>
<dbReference type="SUPFAM" id="SSF46785">
    <property type="entry name" value="Winged helix' DNA-binding domain"/>
    <property type="match status" value="1"/>
</dbReference>
<dbReference type="Proteomes" id="UP000323565">
    <property type="component" value="Chromosome"/>
</dbReference>
<organism evidence="2 3">
    <name type="scientific">Dermacoccus abyssi</name>
    <dbReference type="NCBI Taxonomy" id="322596"/>
    <lineage>
        <taxon>Bacteria</taxon>
        <taxon>Bacillati</taxon>
        <taxon>Actinomycetota</taxon>
        <taxon>Actinomycetes</taxon>
        <taxon>Micrococcales</taxon>
        <taxon>Dermacoccaceae</taxon>
        <taxon>Dermacoccus</taxon>
    </lineage>
</organism>
<reference evidence="2 3" key="1">
    <citation type="submission" date="2019-08" db="EMBL/GenBank/DDBJ databases">
        <title>Dermacoccus abyssi strain HZAU 226, whole genome Nanopore sequencing project.</title>
        <authorList>
            <person name="Guo A."/>
            <person name="Zhang X."/>
            <person name="Ruan Y."/>
            <person name="Liu W."/>
            <person name="Chen Q."/>
            <person name="Gu L."/>
        </authorList>
    </citation>
    <scope>NUCLEOTIDE SEQUENCE [LARGE SCALE GENOMIC DNA]</scope>
    <source>
        <strain evidence="2 3">HZAU 226</strain>
    </source>
</reference>
<keyword evidence="3" id="KW-1185">Reference proteome</keyword>
<evidence type="ECO:0000313" key="2">
    <source>
        <dbReference type="EMBL" id="QEH92401.1"/>
    </source>
</evidence>
<proteinExistence type="predicted"/>
<dbReference type="EMBL" id="CP043031">
    <property type="protein sequence ID" value="QEH92401.1"/>
    <property type="molecule type" value="Genomic_DNA"/>
</dbReference>
<evidence type="ECO:0000313" key="3">
    <source>
        <dbReference type="Proteomes" id="UP000323565"/>
    </source>
</evidence>
<feature type="compositionally biased region" description="Basic and acidic residues" evidence="1">
    <location>
        <begin position="135"/>
        <end position="149"/>
    </location>
</feature>
<dbReference type="Pfam" id="PF11625">
    <property type="entry name" value="DUF3253"/>
    <property type="match status" value="2"/>
</dbReference>
<protein>
    <submittedName>
        <fullName evidence="2">DUF3253 domain-containing protein</fullName>
    </submittedName>
</protein>
<gene>
    <name evidence="2" type="ORF">FV141_01730</name>
</gene>
<dbReference type="InterPro" id="IPR021660">
    <property type="entry name" value="DUF3253"/>
</dbReference>
<dbReference type="InterPro" id="IPR036388">
    <property type="entry name" value="WH-like_DNA-bd_sf"/>
</dbReference>
<accession>A0ABX5Z6N0</accession>
<sequence>MSDVLRWTRGGVGRHSGRVSEPERTPDGRYIVVNGRRWRASDPGIPPKLRQELVDELMAARRLVRTDAEHARPRVQEAKIALGERGYEWWTTPSDDERDVRIEATIRALLRHRAGKSICPSDVARVVGSGAHTDIHGDGISKASGHETETQVGGESTTTGGSDATNGDDGWRDLMPAVRAVAHRMRAAGEVLVNQEGKAVDETARGPVRIIFADGGADDDIRADAGERPSS</sequence>
<dbReference type="InterPro" id="IPR036390">
    <property type="entry name" value="WH_DNA-bd_sf"/>
</dbReference>
<feature type="region of interest" description="Disordered" evidence="1">
    <location>
        <begin position="135"/>
        <end position="172"/>
    </location>
</feature>
<feature type="compositionally biased region" description="Polar residues" evidence="1">
    <location>
        <begin position="150"/>
        <end position="165"/>
    </location>
</feature>
<evidence type="ECO:0000256" key="1">
    <source>
        <dbReference type="SAM" id="MobiDB-lite"/>
    </source>
</evidence>